<name>A0A679FVP6_9BACL</name>
<dbReference type="AlphaFoldDB" id="A0A679FVP6"/>
<gene>
    <name evidence="1" type="ORF">GsuE55_26190</name>
</gene>
<sequence length="103" mass="11732">MYKKGKGQEAYPRYLVHDVIDVQSRVILSRRASLATGTAERETSWEQRASIRFRYPSITIRTLPADKAHGTTEDLKALSKALFVQGITPLVSLRRKEMEEIPT</sequence>
<evidence type="ECO:0000313" key="2">
    <source>
        <dbReference type="Proteomes" id="UP000501421"/>
    </source>
</evidence>
<organism evidence="1 2">
    <name type="scientific">Geobacillus subterraneus</name>
    <dbReference type="NCBI Taxonomy" id="129338"/>
    <lineage>
        <taxon>Bacteria</taxon>
        <taxon>Bacillati</taxon>
        <taxon>Bacillota</taxon>
        <taxon>Bacilli</taxon>
        <taxon>Bacillales</taxon>
        <taxon>Anoxybacillaceae</taxon>
        <taxon>Geobacillus</taxon>
    </lineage>
</organism>
<protein>
    <submittedName>
        <fullName evidence="1">Uncharacterized protein</fullName>
    </submittedName>
</protein>
<evidence type="ECO:0000313" key="1">
    <source>
        <dbReference type="EMBL" id="BBW97786.1"/>
    </source>
</evidence>
<dbReference type="Proteomes" id="UP000501421">
    <property type="component" value="Chromosome"/>
</dbReference>
<reference evidence="2" key="1">
    <citation type="journal article" date="2020" name="Microbiol. Resour. Announc.">
        <title>Complete Genome Sequence of Geobacillus sp. Strain E55-1, Isolated from Mine Geyser in Japan.</title>
        <authorList>
            <person name="Miyazaki K."/>
            <person name="Hase E."/>
            <person name="Tokito N."/>
        </authorList>
    </citation>
    <scope>NUCLEOTIDE SEQUENCE [LARGE SCALE GENOMIC DNA]</scope>
    <source>
        <strain evidence="2">E55-1</strain>
    </source>
</reference>
<accession>A0A679FVP6</accession>
<proteinExistence type="predicted"/>
<keyword evidence="2" id="KW-1185">Reference proteome</keyword>
<dbReference type="EMBL" id="AP022557">
    <property type="protein sequence ID" value="BBW97786.1"/>
    <property type="molecule type" value="Genomic_DNA"/>
</dbReference>